<evidence type="ECO:0000313" key="1">
    <source>
        <dbReference type="EMBL" id="KAG1894189.1"/>
    </source>
</evidence>
<keyword evidence="2" id="KW-1185">Reference proteome</keyword>
<dbReference type="Proteomes" id="UP001195769">
    <property type="component" value="Unassembled WGS sequence"/>
</dbReference>
<reference evidence="1" key="1">
    <citation type="journal article" date="2020" name="New Phytol.">
        <title>Comparative genomics reveals dynamic genome evolution in host specialist ectomycorrhizal fungi.</title>
        <authorList>
            <person name="Lofgren L.A."/>
            <person name="Nguyen N.H."/>
            <person name="Vilgalys R."/>
            <person name="Ruytinx J."/>
            <person name="Liao H.L."/>
            <person name="Branco S."/>
            <person name="Kuo A."/>
            <person name="LaButti K."/>
            <person name="Lipzen A."/>
            <person name="Andreopoulos W."/>
            <person name="Pangilinan J."/>
            <person name="Riley R."/>
            <person name="Hundley H."/>
            <person name="Na H."/>
            <person name="Barry K."/>
            <person name="Grigoriev I.V."/>
            <person name="Stajich J.E."/>
            <person name="Kennedy P.G."/>
        </authorList>
    </citation>
    <scope>NUCLEOTIDE SEQUENCE</scope>
    <source>
        <strain evidence="1">FC203</strain>
    </source>
</reference>
<dbReference type="AlphaFoldDB" id="A0AAD4DUR3"/>
<protein>
    <submittedName>
        <fullName evidence="1">Uncharacterized protein</fullName>
    </submittedName>
</protein>
<accession>A0AAD4DUR3</accession>
<gene>
    <name evidence="1" type="ORF">F5891DRAFT_908230</name>
</gene>
<proteinExistence type="predicted"/>
<organism evidence="1 2">
    <name type="scientific">Suillus fuscotomentosus</name>
    <dbReference type="NCBI Taxonomy" id="1912939"/>
    <lineage>
        <taxon>Eukaryota</taxon>
        <taxon>Fungi</taxon>
        <taxon>Dikarya</taxon>
        <taxon>Basidiomycota</taxon>
        <taxon>Agaricomycotina</taxon>
        <taxon>Agaricomycetes</taxon>
        <taxon>Agaricomycetidae</taxon>
        <taxon>Boletales</taxon>
        <taxon>Suillineae</taxon>
        <taxon>Suillaceae</taxon>
        <taxon>Suillus</taxon>
    </lineage>
</organism>
<feature type="non-terminal residue" evidence="1">
    <location>
        <position position="183"/>
    </location>
</feature>
<dbReference type="EMBL" id="JABBWK010000083">
    <property type="protein sequence ID" value="KAG1894189.1"/>
    <property type="molecule type" value="Genomic_DNA"/>
</dbReference>
<name>A0AAD4DUR3_9AGAM</name>
<dbReference type="GeneID" id="64667883"/>
<comment type="caution">
    <text evidence="1">The sequence shown here is derived from an EMBL/GenBank/DDBJ whole genome shotgun (WGS) entry which is preliminary data.</text>
</comment>
<sequence>STVYPGVLSENTENAKLQTMLLTIEFSGKLPRHLSERSIPVEISVSIAEEFGCFTMPIIHAMSVDPWCTPPGSPVNDVSVHSPGRIKLTFCRRALNHPKILSFLPMTSPFHSSHFHQNWAELSQRIEKWLIELDTELPEWSWGRDTFWLTFVTAFPSFPRGTWPMWDPRIPLEGTFIEQWLQD</sequence>
<evidence type="ECO:0000313" key="2">
    <source>
        <dbReference type="Proteomes" id="UP001195769"/>
    </source>
</evidence>
<feature type="non-terminal residue" evidence="1">
    <location>
        <position position="1"/>
    </location>
</feature>
<dbReference type="RefSeq" id="XP_041219765.1">
    <property type="nucleotide sequence ID" value="XM_041373585.1"/>
</dbReference>